<keyword evidence="2" id="KW-0472">Membrane</keyword>
<feature type="domain" description="Ig-like" evidence="4">
    <location>
        <begin position="445"/>
        <end position="537"/>
    </location>
</feature>
<reference evidence="5 6" key="1">
    <citation type="submission" date="2015-12" db="EMBL/GenBank/DDBJ databases">
        <title>The genome of Folsomia candida.</title>
        <authorList>
            <person name="Faddeeva A."/>
            <person name="Derks M.F."/>
            <person name="Anvar Y."/>
            <person name="Smit S."/>
            <person name="Van Straalen N."/>
            <person name="Roelofs D."/>
        </authorList>
    </citation>
    <scope>NUCLEOTIDE SEQUENCE [LARGE SCALE GENOMIC DNA]</scope>
    <source>
        <strain evidence="5 6">VU population</strain>
        <tissue evidence="5">Whole body</tissue>
    </source>
</reference>
<feature type="chain" id="PRO_5012601366" evidence="3">
    <location>
        <begin position="25"/>
        <end position="645"/>
    </location>
</feature>
<name>A0A226DER5_FOLCA</name>
<evidence type="ECO:0000256" key="1">
    <source>
        <dbReference type="SAM" id="MobiDB-lite"/>
    </source>
</evidence>
<comment type="caution">
    <text evidence="5">The sequence shown here is derived from an EMBL/GenBank/DDBJ whole genome shotgun (WGS) entry which is preliminary data.</text>
</comment>
<dbReference type="CDD" id="cd00096">
    <property type="entry name" value="Ig"/>
    <property type="match status" value="1"/>
</dbReference>
<dbReference type="Gene3D" id="2.60.40.10">
    <property type="entry name" value="Immunoglobulins"/>
    <property type="match status" value="1"/>
</dbReference>
<evidence type="ECO:0000256" key="3">
    <source>
        <dbReference type="SAM" id="SignalP"/>
    </source>
</evidence>
<dbReference type="AlphaFoldDB" id="A0A226DER5"/>
<proteinExistence type="predicted"/>
<evidence type="ECO:0000313" key="6">
    <source>
        <dbReference type="Proteomes" id="UP000198287"/>
    </source>
</evidence>
<dbReference type="Proteomes" id="UP000198287">
    <property type="component" value="Unassembled WGS sequence"/>
</dbReference>
<accession>A0A226DER5</accession>
<feature type="transmembrane region" description="Helical" evidence="2">
    <location>
        <begin position="549"/>
        <end position="569"/>
    </location>
</feature>
<dbReference type="InterPro" id="IPR013783">
    <property type="entry name" value="Ig-like_fold"/>
</dbReference>
<keyword evidence="2" id="KW-0812">Transmembrane</keyword>
<organism evidence="5 6">
    <name type="scientific">Folsomia candida</name>
    <name type="common">Springtail</name>
    <dbReference type="NCBI Taxonomy" id="158441"/>
    <lineage>
        <taxon>Eukaryota</taxon>
        <taxon>Metazoa</taxon>
        <taxon>Ecdysozoa</taxon>
        <taxon>Arthropoda</taxon>
        <taxon>Hexapoda</taxon>
        <taxon>Collembola</taxon>
        <taxon>Entomobryomorpha</taxon>
        <taxon>Isotomoidea</taxon>
        <taxon>Isotomidae</taxon>
        <taxon>Proisotominae</taxon>
        <taxon>Folsomia</taxon>
    </lineage>
</organism>
<feature type="signal peptide" evidence="3">
    <location>
        <begin position="1"/>
        <end position="24"/>
    </location>
</feature>
<dbReference type="InterPro" id="IPR036179">
    <property type="entry name" value="Ig-like_dom_sf"/>
</dbReference>
<keyword evidence="5" id="KW-0675">Receptor</keyword>
<dbReference type="OrthoDB" id="8749387at2759"/>
<keyword evidence="3" id="KW-0732">Signal</keyword>
<dbReference type="PROSITE" id="PS50835">
    <property type="entry name" value="IG_LIKE"/>
    <property type="match status" value="1"/>
</dbReference>
<dbReference type="EMBL" id="LNIX01000021">
    <property type="protein sequence ID" value="OXA43659.1"/>
    <property type="molecule type" value="Genomic_DNA"/>
</dbReference>
<dbReference type="OMA" id="CSNPTEC"/>
<evidence type="ECO:0000313" key="5">
    <source>
        <dbReference type="EMBL" id="OXA43659.1"/>
    </source>
</evidence>
<sequence>MFLFQDVRLKLLFLILPLTTETFSSPTPTHCPTTNGEPPPLVQLVTATPISTPHLTTYALLVVNCTSDYPTHWTFHHHPSSSNGPPFAWNVSHVRVKRDVLDDSPGAETFLSVLTFQNVSRNELRDSFVAECAPVEGGVSCAGVGLPEIVLKGSGDSYNNVTRNQTLENGGVGTRRKNCSSVDLWYDDDGGSGSGGHFFCRNRSPPTMNESLLLPTMSFRYCSNPTECGVSTSDLENSVDCWEHPTRSNNRNARSCYPGVNPCSSLGVGSEFPIPKVISCSASPLVGSNVDDDKLGVVKLLGYFHSLREINGRPASSYVNWDEADPSDLVTLTTSKTHIMENESLEIECSASAYYFAGGLHLTLKSVSGRPSYAENELSTSMASATLEETLELWRNQIPIQRTLLASNVLLPPGEYEFTCYAPIWNSTAWTEKRVLVSVANVTYPNFVTGNGTTSMEFAPRRNFSCLAKGVPPPKISWTYREDRVKVVEVYGKGKQMSWSQITLPESMDPSNTDHTLEFKCRAENSAGFSEKMFIVTRNDESFLVSAKIAGFVVLLGFVANLIVFFICWKKLFHESEEEEDEERKELAGIKFLRALWAGQVCWRKLCRCCPGYKDSSPSATPPGTPPSVNDCPHPKCRQKQTQTA</sequence>
<gene>
    <name evidence="5" type="ORF">Fcan01_21676</name>
</gene>
<evidence type="ECO:0000259" key="4">
    <source>
        <dbReference type="PROSITE" id="PS50835"/>
    </source>
</evidence>
<evidence type="ECO:0000256" key="2">
    <source>
        <dbReference type="SAM" id="Phobius"/>
    </source>
</evidence>
<feature type="region of interest" description="Disordered" evidence="1">
    <location>
        <begin position="615"/>
        <end position="645"/>
    </location>
</feature>
<keyword evidence="6" id="KW-1185">Reference proteome</keyword>
<dbReference type="SUPFAM" id="SSF48726">
    <property type="entry name" value="Immunoglobulin"/>
    <property type="match status" value="1"/>
</dbReference>
<protein>
    <submittedName>
        <fullName evidence="5">Mast/stem cell growth factor receptor Kit</fullName>
    </submittedName>
</protein>
<keyword evidence="2" id="KW-1133">Transmembrane helix</keyword>
<dbReference type="InterPro" id="IPR007110">
    <property type="entry name" value="Ig-like_dom"/>
</dbReference>